<keyword evidence="3" id="KW-0808">Transferase</keyword>
<dbReference type="PANTHER" id="PTHR15710:SF108">
    <property type="entry name" value="OS03G0286100 PROTEIN"/>
    <property type="match status" value="1"/>
</dbReference>
<protein>
    <recommendedName>
        <fullName evidence="2">RING-type E3 ubiquitin transferase</fullName>
        <ecNumber evidence="2">2.3.2.27</ecNumber>
    </recommendedName>
</protein>
<dbReference type="InterPro" id="IPR001841">
    <property type="entry name" value="Znf_RING"/>
</dbReference>
<evidence type="ECO:0000313" key="11">
    <source>
        <dbReference type="EMBL" id="PON47860.1"/>
    </source>
</evidence>
<dbReference type="PANTHER" id="PTHR15710">
    <property type="entry name" value="E3 UBIQUITIN-PROTEIN LIGASE PRAJA"/>
    <property type="match status" value="1"/>
</dbReference>
<dbReference type="OrthoDB" id="8062037at2759"/>
<dbReference type="GO" id="GO:0016567">
    <property type="term" value="P:protein ubiquitination"/>
    <property type="evidence" value="ECO:0007669"/>
    <property type="project" value="TreeGrafter"/>
</dbReference>
<evidence type="ECO:0000256" key="7">
    <source>
        <dbReference type="ARBA" id="ARBA00022833"/>
    </source>
</evidence>
<dbReference type="InterPro" id="IPR013083">
    <property type="entry name" value="Znf_RING/FYVE/PHD"/>
</dbReference>
<dbReference type="GO" id="GO:0008270">
    <property type="term" value="F:zinc ion binding"/>
    <property type="evidence" value="ECO:0007669"/>
    <property type="project" value="UniProtKB-KW"/>
</dbReference>
<evidence type="ECO:0000259" key="10">
    <source>
        <dbReference type="PROSITE" id="PS50089"/>
    </source>
</evidence>
<gene>
    <name evidence="11" type="ORF">TorRG33x02_321970</name>
</gene>
<comment type="caution">
    <text evidence="11">The sequence shown here is derived from an EMBL/GenBank/DDBJ whole genome shotgun (WGS) entry which is preliminary data.</text>
</comment>
<dbReference type="EMBL" id="JXTC01000527">
    <property type="protein sequence ID" value="PON47860.1"/>
    <property type="molecule type" value="Genomic_DNA"/>
</dbReference>
<keyword evidence="6" id="KW-0833">Ubl conjugation pathway</keyword>
<sequence length="424" mass="47122">MAQDTIPDVRTLEEPDPNPQGRRPHVQNLDSISQWCTSITDATDDHNCNPFASASTSFVSSPVTLVDAVGPGSSCASDWFSESGSESDRDISCFVTDLFDRRGSEQHDVAYGDWNSGLSLNDLVIGGSEVGDEFGSNFGVEIELGERSGSRGGDSGVDGLRVVGFDSESESEDGNFGVLGFNSLHDNDSGDRNSRVNDWDNHDNPCLEDERSFFEEFDWEEVEERVNERENLSIVIDDYVEEVPAGEDEEASEEGVRSLEWEILLAINNLAMNSSLERNVDSGTDSYLAVQDDYTYTVGVEYESLFEQFIETESALKGSPPAAKSVVENLPFVELTVEELMKDDVVCAVCKDQIVVKEKVKRLPCSHCYHGDCIVPWLGIRNTCPVCRYELPTDDLDYERRKSQRAHRGLSMDSQVIFNFELST</sequence>
<evidence type="ECO:0000256" key="6">
    <source>
        <dbReference type="ARBA" id="ARBA00022786"/>
    </source>
</evidence>
<dbReference type="FunFam" id="3.30.40.10:FF:000022">
    <property type="entry name" value="E3 ubiquitin-protein ligase RING1-like"/>
    <property type="match status" value="1"/>
</dbReference>
<dbReference type="AlphaFoldDB" id="A0A2P5BGE8"/>
<dbReference type="EC" id="2.3.2.27" evidence="2"/>
<keyword evidence="12" id="KW-1185">Reference proteome</keyword>
<evidence type="ECO:0000256" key="1">
    <source>
        <dbReference type="ARBA" id="ARBA00000900"/>
    </source>
</evidence>
<keyword evidence="5 8" id="KW-0863">Zinc-finger</keyword>
<evidence type="ECO:0000256" key="8">
    <source>
        <dbReference type="PROSITE-ProRule" id="PRU00175"/>
    </source>
</evidence>
<feature type="region of interest" description="Disordered" evidence="9">
    <location>
        <begin position="1"/>
        <end position="27"/>
    </location>
</feature>
<dbReference type="Pfam" id="PF13639">
    <property type="entry name" value="zf-RING_2"/>
    <property type="match status" value="1"/>
</dbReference>
<evidence type="ECO:0000256" key="3">
    <source>
        <dbReference type="ARBA" id="ARBA00022679"/>
    </source>
</evidence>
<evidence type="ECO:0000313" key="12">
    <source>
        <dbReference type="Proteomes" id="UP000237000"/>
    </source>
</evidence>
<organism evidence="11 12">
    <name type="scientific">Trema orientale</name>
    <name type="common">Charcoal tree</name>
    <name type="synonym">Celtis orientalis</name>
    <dbReference type="NCBI Taxonomy" id="63057"/>
    <lineage>
        <taxon>Eukaryota</taxon>
        <taxon>Viridiplantae</taxon>
        <taxon>Streptophyta</taxon>
        <taxon>Embryophyta</taxon>
        <taxon>Tracheophyta</taxon>
        <taxon>Spermatophyta</taxon>
        <taxon>Magnoliopsida</taxon>
        <taxon>eudicotyledons</taxon>
        <taxon>Gunneridae</taxon>
        <taxon>Pentapetalae</taxon>
        <taxon>rosids</taxon>
        <taxon>fabids</taxon>
        <taxon>Rosales</taxon>
        <taxon>Cannabaceae</taxon>
        <taxon>Trema</taxon>
    </lineage>
</organism>
<evidence type="ECO:0000256" key="4">
    <source>
        <dbReference type="ARBA" id="ARBA00022723"/>
    </source>
</evidence>
<keyword evidence="7" id="KW-0862">Zinc</keyword>
<dbReference type="FunCoup" id="A0A2P5BGE8">
    <property type="interactions" value="117"/>
</dbReference>
<dbReference type="GO" id="GO:0061630">
    <property type="term" value="F:ubiquitin protein ligase activity"/>
    <property type="evidence" value="ECO:0007669"/>
    <property type="project" value="UniProtKB-EC"/>
</dbReference>
<accession>A0A2P5BGE8</accession>
<comment type="catalytic activity">
    <reaction evidence="1">
        <text>S-ubiquitinyl-[E2 ubiquitin-conjugating enzyme]-L-cysteine + [acceptor protein]-L-lysine = [E2 ubiquitin-conjugating enzyme]-L-cysteine + N(6)-ubiquitinyl-[acceptor protein]-L-lysine.</text>
        <dbReference type="EC" id="2.3.2.27"/>
    </reaction>
</comment>
<proteinExistence type="predicted"/>
<feature type="domain" description="RING-type" evidence="10">
    <location>
        <begin position="347"/>
        <end position="388"/>
    </location>
</feature>
<dbReference type="GO" id="GO:0005737">
    <property type="term" value="C:cytoplasm"/>
    <property type="evidence" value="ECO:0007669"/>
    <property type="project" value="TreeGrafter"/>
</dbReference>
<dbReference type="Proteomes" id="UP000237000">
    <property type="component" value="Unassembled WGS sequence"/>
</dbReference>
<evidence type="ECO:0000256" key="5">
    <source>
        <dbReference type="ARBA" id="ARBA00022771"/>
    </source>
</evidence>
<dbReference type="InParanoid" id="A0A2P5BGE8"/>
<keyword evidence="4" id="KW-0479">Metal-binding</keyword>
<dbReference type="Gene3D" id="3.30.40.10">
    <property type="entry name" value="Zinc/RING finger domain, C3HC4 (zinc finger)"/>
    <property type="match status" value="1"/>
</dbReference>
<dbReference type="STRING" id="63057.A0A2P5BGE8"/>
<name>A0A2P5BGE8_TREOI</name>
<evidence type="ECO:0000256" key="9">
    <source>
        <dbReference type="SAM" id="MobiDB-lite"/>
    </source>
</evidence>
<evidence type="ECO:0000256" key="2">
    <source>
        <dbReference type="ARBA" id="ARBA00012483"/>
    </source>
</evidence>
<dbReference type="PROSITE" id="PS50089">
    <property type="entry name" value="ZF_RING_2"/>
    <property type="match status" value="1"/>
</dbReference>
<reference evidence="12" key="1">
    <citation type="submission" date="2016-06" db="EMBL/GenBank/DDBJ databases">
        <title>Parallel loss of symbiosis genes in relatives of nitrogen-fixing non-legume Parasponia.</title>
        <authorList>
            <person name="Van Velzen R."/>
            <person name="Holmer R."/>
            <person name="Bu F."/>
            <person name="Rutten L."/>
            <person name="Van Zeijl A."/>
            <person name="Liu W."/>
            <person name="Santuari L."/>
            <person name="Cao Q."/>
            <person name="Sharma T."/>
            <person name="Shen D."/>
            <person name="Roswanjaya Y."/>
            <person name="Wardhani T."/>
            <person name="Kalhor M.S."/>
            <person name="Jansen J."/>
            <person name="Van den Hoogen J."/>
            <person name="Gungor B."/>
            <person name="Hartog M."/>
            <person name="Hontelez J."/>
            <person name="Verver J."/>
            <person name="Yang W.-C."/>
            <person name="Schijlen E."/>
            <person name="Repin R."/>
            <person name="Schilthuizen M."/>
            <person name="Schranz E."/>
            <person name="Heidstra R."/>
            <person name="Miyata K."/>
            <person name="Fedorova E."/>
            <person name="Kohlen W."/>
            <person name="Bisseling T."/>
            <person name="Smit S."/>
            <person name="Geurts R."/>
        </authorList>
    </citation>
    <scope>NUCLEOTIDE SEQUENCE [LARGE SCALE GENOMIC DNA]</scope>
    <source>
        <strain evidence="12">cv. RG33-2</strain>
    </source>
</reference>
<dbReference type="SMART" id="SM00184">
    <property type="entry name" value="RING"/>
    <property type="match status" value="1"/>
</dbReference>
<dbReference type="SUPFAM" id="SSF57850">
    <property type="entry name" value="RING/U-box"/>
    <property type="match status" value="1"/>
</dbReference>